<dbReference type="PANTHER" id="PTHR43071">
    <property type="entry name" value="2-AMINO-4-HYDROXY-6-HYDROXYMETHYLDIHYDROPTERIDINE PYROPHOSPHOKINASE"/>
    <property type="match status" value="1"/>
</dbReference>
<dbReference type="Pfam" id="PF01288">
    <property type="entry name" value="HPPK"/>
    <property type="match status" value="1"/>
</dbReference>
<sequence length="157" mass="17403">MAIVIALGSNRAHGRHGAPRRVVAAALRALADAGIAVERRSRIHTTAPLGPSQRRYANAVAAVATDLPPGALLGLLHDIEDDFGRRRQRRWGARVLDLDLIAYHDRVRGGPGLYLPHPAMHLRRFVLAPMMEVAPTWRHPILGLTVRQMYARLTARR</sequence>
<name>A0ABS6SG41_9SPHN</name>
<evidence type="ECO:0000256" key="1">
    <source>
        <dbReference type="ARBA" id="ARBA00005810"/>
    </source>
</evidence>
<evidence type="ECO:0000256" key="4">
    <source>
        <dbReference type="ARBA" id="ARBA00029766"/>
    </source>
</evidence>
<evidence type="ECO:0000256" key="2">
    <source>
        <dbReference type="ARBA" id="ARBA00016218"/>
    </source>
</evidence>
<protein>
    <recommendedName>
        <fullName evidence="2">2-amino-4-hydroxy-6-hydroxymethyldihydropteridine pyrophosphokinase</fullName>
    </recommendedName>
    <alternativeName>
        <fullName evidence="4">6-hydroxymethyl-7,8-dihydropterin pyrophosphokinase</fullName>
    </alternativeName>
    <alternativeName>
        <fullName evidence="5">7,8-dihydro-6-hydroxymethylpterin-pyrophosphokinase</fullName>
    </alternativeName>
</protein>
<gene>
    <name evidence="7" type="primary">folK</name>
    <name evidence="7" type="ORF">KCG44_08605</name>
</gene>
<evidence type="ECO:0000259" key="6">
    <source>
        <dbReference type="PROSITE" id="PS00794"/>
    </source>
</evidence>
<dbReference type="NCBIfam" id="TIGR01498">
    <property type="entry name" value="folK"/>
    <property type="match status" value="1"/>
</dbReference>
<reference evidence="7 8" key="1">
    <citation type="submission" date="2021-04" db="EMBL/GenBank/DDBJ databases">
        <authorList>
            <person name="Pira H."/>
            <person name="Risdian C."/>
            <person name="Wink J."/>
        </authorList>
    </citation>
    <scope>NUCLEOTIDE SEQUENCE [LARGE SCALE GENOMIC DNA]</scope>
    <source>
        <strain evidence="7 8">WHA3</strain>
    </source>
</reference>
<dbReference type="PANTHER" id="PTHR43071:SF1">
    <property type="entry name" value="2-AMINO-4-HYDROXY-6-HYDROXYMETHYLDIHYDROPTERIDINE PYROPHOSPHOKINASE"/>
    <property type="match status" value="1"/>
</dbReference>
<evidence type="ECO:0000256" key="5">
    <source>
        <dbReference type="ARBA" id="ARBA00033413"/>
    </source>
</evidence>
<organism evidence="7 8">
    <name type="scientific">Pacificimonas pallii</name>
    <dbReference type="NCBI Taxonomy" id="2827236"/>
    <lineage>
        <taxon>Bacteria</taxon>
        <taxon>Pseudomonadati</taxon>
        <taxon>Pseudomonadota</taxon>
        <taxon>Alphaproteobacteria</taxon>
        <taxon>Sphingomonadales</taxon>
        <taxon>Sphingosinicellaceae</taxon>
        <taxon>Pacificimonas</taxon>
    </lineage>
</organism>
<dbReference type="InterPro" id="IPR000550">
    <property type="entry name" value="Hppk"/>
</dbReference>
<evidence type="ECO:0000313" key="7">
    <source>
        <dbReference type="EMBL" id="MBV7256846.1"/>
    </source>
</evidence>
<dbReference type="PROSITE" id="PS00794">
    <property type="entry name" value="HPPK"/>
    <property type="match status" value="1"/>
</dbReference>
<accession>A0ABS6SG41</accession>
<comment type="function">
    <text evidence="3">Catalyzes the transfer of pyrophosphate from adenosine triphosphate (ATP) to 6-hydroxymethyl-7,8-dihydropterin, an enzymatic step in folate biosynthesis pathway.</text>
</comment>
<keyword evidence="7" id="KW-0808">Transferase</keyword>
<feature type="domain" description="7,8-dihydro-6-hydroxymethylpterin-pyrophosphokinase" evidence="6">
    <location>
        <begin position="90"/>
        <end position="101"/>
    </location>
</feature>
<dbReference type="Proteomes" id="UP000722336">
    <property type="component" value="Unassembled WGS sequence"/>
</dbReference>
<comment type="caution">
    <text evidence="7">The sequence shown here is derived from an EMBL/GenBank/DDBJ whole genome shotgun (WGS) entry which is preliminary data.</text>
</comment>
<evidence type="ECO:0000313" key="8">
    <source>
        <dbReference type="Proteomes" id="UP000722336"/>
    </source>
</evidence>
<dbReference type="EMBL" id="JAGSPA010000002">
    <property type="protein sequence ID" value="MBV7256846.1"/>
    <property type="molecule type" value="Genomic_DNA"/>
</dbReference>
<evidence type="ECO:0000256" key="3">
    <source>
        <dbReference type="ARBA" id="ARBA00029409"/>
    </source>
</evidence>
<comment type="similarity">
    <text evidence="1">Belongs to the HPPK family.</text>
</comment>
<dbReference type="RefSeq" id="WP_218445605.1">
    <property type="nucleotide sequence ID" value="NZ_JAGSPA010000002.1"/>
</dbReference>
<proteinExistence type="inferred from homology"/>
<keyword evidence="8" id="KW-1185">Reference proteome</keyword>
<dbReference type="GO" id="GO:0003848">
    <property type="term" value="F:2-amino-4-hydroxy-6-hydroxymethyldihydropteridine diphosphokinase activity"/>
    <property type="evidence" value="ECO:0007669"/>
    <property type="project" value="UniProtKB-EC"/>
</dbReference>
<dbReference type="CDD" id="cd00483">
    <property type="entry name" value="HPPK"/>
    <property type="match status" value="1"/>
</dbReference>